<gene>
    <name evidence="2" type="ORF">LCGC14_2414340</name>
</gene>
<dbReference type="EMBL" id="LAZR01036556">
    <property type="protein sequence ID" value="KKL24535.1"/>
    <property type="molecule type" value="Genomic_DNA"/>
</dbReference>
<keyword evidence="1" id="KW-1133">Transmembrane helix</keyword>
<protein>
    <submittedName>
        <fullName evidence="2">Uncharacterized protein</fullName>
    </submittedName>
</protein>
<sequence length="120" mass="13875">MKTPVTHDQMLRMFESNQKANMEIIRSMQTAVNATTKSETDRIDTKLDGVIDRQDAQNDAVRKNGKRIAEVEITTGFVNRLRKNVKWIILGLFGFCYTTAWIYQNIDIVELIKTLILKKL</sequence>
<name>A0A0F9BRK5_9ZZZZ</name>
<dbReference type="AlphaFoldDB" id="A0A0F9BRK5"/>
<accession>A0A0F9BRK5</accession>
<keyword evidence="1" id="KW-0472">Membrane</keyword>
<organism evidence="2">
    <name type="scientific">marine sediment metagenome</name>
    <dbReference type="NCBI Taxonomy" id="412755"/>
    <lineage>
        <taxon>unclassified sequences</taxon>
        <taxon>metagenomes</taxon>
        <taxon>ecological metagenomes</taxon>
    </lineage>
</organism>
<keyword evidence="1" id="KW-0812">Transmembrane</keyword>
<comment type="caution">
    <text evidence="2">The sequence shown here is derived from an EMBL/GenBank/DDBJ whole genome shotgun (WGS) entry which is preliminary data.</text>
</comment>
<evidence type="ECO:0000256" key="1">
    <source>
        <dbReference type="SAM" id="Phobius"/>
    </source>
</evidence>
<feature type="transmembrane region" description="Helical" evidence="1">
    <location>
        <begin position="87"/>
        <end position="104"/>
    </location>
</feature>
<evidence type="ECO:0000313" key="2">
    <source>
        <dbReference type="EMBL" id="KKL24535.1"/>
    </source>
</evidence>
<proteinExistence type="predicted"/>
<reference evidence="2" key="1">
    <citation type="journal article" date="2015" name="Nature">
        <title>Complex archaea that bridge the gap between prokaryotes and eukaryotes.</title>
        <authorList>
            <person name="Spang A."/>
            <person name="Saw J.H."/>
            <person name="Jorgensen S.L."/>
            <person name="Zaremba-Niedzwiedzka K."/>
            <person name="Martijn J."/>
            <person name="Lind A.E."/>
            <person name="van Eijk R."/>
            <person name="Schleper C."/>
            <person name="Guy L."/>
            <person name="Ettema T.J."/>
        </authorList>
    </citation>
    <scope>NUCLEOTIDE SEQUENCE</scope>
</reference>